<reference evidence="8 9" key="1">
    <citation type="submission" date="2017-07" db="EMBL/GenBank/DDBJ databases">
        <authorList>
            <person name="Talla V."/>
            <person name="Backstrom N."/>
        </authorList>
    </citation>
    <scope>NUCLEOTIDE SEQUENCE [LARGE SCALE GENOMIC DNA]</scope>
</reference>
<dbReference type="SMART" id="SM00868">
    <property type="entry name" value="zf-AD"/>
    <property type="match status" value="1"/>
</dbReference>
<dbReference type="GO" id="GO:0008270">
    <property type="term" value="F:zinc ion binding"/>
    <property type="evidence" value="ECO:0007669"/>
    <property type="project" value="UniProtKB-KW"/>
</dbReference>
<feature type="domain" description="C2H2-type" evidence="7">
    <location>
        <begin position="322"/>
        <end position="350"/>
    </location>
</feature>
<dbReference type="GO" id="GO:0005634">
    <property type="term" value="C:nucleus"/>
    <property type="evidence" value="ECO:0007669"/>
    <property type="project" value="UniProtKB-SubCell"/>
</dbReference>
<dbReference type="InterPro" id="IPR013087">
    <property type="entry name" value="Znf_C2H2_type"/>
</dbReference>
<dbReference type="SUPFAM" id="SSF57667">
    <property type="entry name" value="beta-beta-alpha zinc fingers"/>
    <property type="match status" value="5"/>
</dbReference>
<dbReference type="SMART" id="SM00355">
    <property type="entry name" value="ZnF_C2H2"/>
    <property type="match status" value="15"/>
</dbReference>
<feature type="domain" description="C2H2-type" evidence="7">
    <location>
        <begin position="601"/>
        <end position="628"/>
    </location>
</feature>
<organism evidence="8 9">
    <name type="scientific">Leptidea sinapis</name>
    <dbReference type="NCBI Taxonomy" id="189913"/>
    <lineage>
        <taxon>Eukaryota</taxon>
        <taxon>Metazoa</taxon>
        <taxon>Ecdysozoa</taxon>
        <taxon>Arthropoda</taxon>
        <taxon>Hexapoda</taxon>
        <taxon>Insecta</taxon>
        <taxon>Pterygota</taxon>
        <taxon>Neoptera</taxon>
        <taxon>Endopterygota</taxon>
        <taxon>Lepidoptera</taxon>
        <taxon>Glossata</taxon>
        <taxon>Ditrysia</taxon>
        <taxon>Papilionoidea</taxon>
        <taxon>Pieridae</taxon>
        <taxon>Dismorphiinae</taxon>
        <taxon>Leptidea</taxon>
    </lineage>
</organism>
<name>A0A5E4QQ52_9NEOP</name>
<dbReference type="PANTHER" id="PTHR24379">
    <property type="entry name" value="KRAB AND ZINC FINGER DOMAIN-CONTAINING"/>
    <property type="match status" value="1"/>
</dbReference>
<dbReference type="Proteomes" id="UP000324832">
    <property type="component" value="Unassembled WGS sequence"/>
</dbReference>
<evidence type="ECO:0000313" key="8">
    <source>
        <dbReference type="EMBL" id="VVC99810.1"/>
    </source>
</evidence>
<evidence type="ECO:0000256" key="6">
    <source>
        <dbReference type="PROSITE-ProRule" id="PRU00042"/>
    </source>
</evidence>
<evidence type="ECO:0000256" key="1">
    <source>
        <dbReference type="ARBA" id="ARBA00004123"/>
    </source>
</evidence>
<keyword evidence="3" id="KW-0677">Repeat</keyword>
<feature type="domain" description="C2H2-type" evidence="7">
    <location>
        <begin position="295"/>
        <end position="322"/>
    </location>
</feature>
<evidence type="ECO:0000259" key="7">
    <source>
        <dbReference type="PROSITE" id="PS50157"/>
    </source>
</evidence>
<dbReference type="Gene3D" id="3.30.160.60">
    <property type="entry name" value="Classic Zinc Finger"/>
    <property type="match status" value="6"/>
</dbReference>
<dbReference type="FunFam" id="3.30.160.60:FF:000446">
    <property type="entry name" value="Zinc finger protein"/>
    <property type="match status" value="1"/>
</dbReference>
<evidence type="ECO:0000256" key="3">
    <source>
        <dbReference type="ARBA" id="ARBA00022737"/>
    </source>
</evidence>
<proteinExistence type="predicted"/>
<evidence type="ECO:0000256" key="5">
    <source>
        <dbReference type="ARBA" id="ARBA00022833"/>
    </source>
</evidence>
<gene>
    <name evidence="8" type="ORF">LSINAPIS_LOCUS10599</name>
</gene>
<feature type="domain" description="C2H2-type" evidence="7">
    <location>
        <begin position="716"/>
        <end position="743"/>
    </location>
</feature>
<keyword evidence="4 6" id="KW-0863">Zinc-finger</keyword>
<sequence>MEKIEREYLLGRCKCCLDDTDLQSMWEEHFINGEPEVYGELAIQCFGLNWHLANDEDVICNACIGRLRDAVNFKNEIIASEQLLLEGLSDNIVNNDIEVKVECIDDSETEYLEINTNENKASYKQYTRLQLRDALKAISDKKMSRSEAAKAYNIPLRTLCTKINTNAIIGRYYCVYCSTDGRVFHKGSHLRSHTATKHYRERITQVEHFMKPYWFNEVLKLDIHDLTCKICKTKLPEWNDMFQHFADMHNIGYDEAYTRVIPYRITKKLECALCRSEFSAYHVLDSHMNAHYNNYICHQCGETFLAGSRLDKHVQVHSRGQFPCEVCGKVFTVEKYRMKHYNYTHKKKKVFKCLYCVEEFELVNQRQEHIIEKHKDVANLYTCQHCDLAQECEEWIDPFDESEESDPTPDRPKKLYRKDGTAMYKQYTRLELKKALQAVADKLDEEDNKSKTIKFIKEIRKILKNTNATPFKHKAGKYYCAYCSTQGPAFHTGDHLRTHTLTKHSNERIRQVEIFMRPYYYNEILKMDIFDLTCTKCYTKLPEWNDMFQHFADAHDIGFDDAYTKIIPYRITNKLECALCRGEFSAYHVLDSHMNAHYSNYICHQCGETFLTASRLDKHIQSHSRGKFPCEVCGKIFALENYRSKHYYYTHNKRLVYKCLYCTEVFQLATQRQDHMIEKHKEFIKKYVCEFCDKLYYNRQNFRRHMKRKHIRDKKYKCTECNKGFILKYELNSHMIKHNQVKKFFCNMCNEGFTRKVTLRTHLEKVHKMDVKNNETATT</sequence>
<keyword evidence="5" id="KW-0862">Zinc</keyword>
<dbReference type="PROSITE" id="PS50157">
    <property type="entry name" value="ZINC_FINGER_C2H2_2"/>
    <property type="match status" value="7"/>
</dbReference>
<dbReference type="InterPro" id="IPR012934">
    <property type="entry name" value="Znf_AD"/>
</dbReference>
<evidence type="ECO:0000313" key="9">
    <source>
        <dbReference type="Proteomes" id="UP000324832"/>
    </source>
</evidence>
<dbReference type="AlphaFoldDB" id="A0A5E4QQ52"/>
<dbReference type="Pfam" id="PF00096">
    <property type="entry name" value="zf-C2H2"/>
    <property type="match status" value="3"/>
</dbReference>
<dbReference type="Gene3D" id="1.10.10.60">
    <property type="entry name" value="Homeodomain-like"/>
    <property type="match status" value="1"/>
</dbReference>
<dbReference type="SUPFAM" id="SSF46689">
    <property type="entry name" value="Homeodomain-like"/>
    <property type="match status" value="1"/>
</dbReference>
<evidence type="ECO:0000256" key="2">
    <source>
        <dbReference type="ARBA" id="ARBA00022723"/>
    </source>
</evidence>
<dbReference type="InterPro" id="IPR009057">
    <property type="entry name" value="Homeodomain-like_sf"/>
</dbReference>
<dbReference type="InterPro" id="IPR036236">
    <property type="entry name" value="Znf_C2H2_sf"/>
</dbReference>
<feature type="domain" description="C2H2-type" evidence="7">
    <location>
        <begin position="628"/>
        <end position="651"/>
    </location>
</feature>
<dbReference type="Pfam" id="PF05225">
    <property type="entry name" value="HTH_psq"/>
    <property type="match status" value="1"/>
</dbReference>
<feature type="domain" description="C2H2-type" evidence="7">
    <location>
        <begin position="687"/>
        <end position="715"/>
    </location>
</feature>
<evidence type="ECO:0000256" key="4">
    <source>
        <dbReference type="ARBA" id="ARBA00022771"/>
    </source>
</evidence>
<feature type="domain" description="C2H2-type" evidence="7">
    <location>
        <begin position="744"/>
        <end position="772"/>
    </location>
</feature>
<accession>A0A5E4QQ52</accession>
<keyword evidence="9" id="KW-1185">Reference proteome</keyword>
<dbReference type="EMBL" id="FZQP02004334">
    <property type="protein sequence ID" value="VVC99810.1"/>
    <property type="molecule type" value="Genomic_DNA"/>
</dbReference>
<dbReference type="PROSITE" id="PS00028">
    <property type="entry name" value="ZINC_FINGER_C2H2_1"/>
    <property type="match status" value="7"/>
</dbReference>
<keyword evidence="2" id="KW-0479">Metal-binding</keyword>
<protein>
    <recommendedName>
        <fullName evidence="7">C2H2-type domain-containing protein</fullName>
    </recommendedName>
</protein>
<comment type="subcellular location">
    <subcellularLocation>
        <location evidence="1">Nucleus</location>
    </subcellularLocation>
</comment>
<dbReference type="PANTHER" id="PTHR24379:SF121">
    <property type="entry name" value="C2H2-TYPE DOMAIN-CONTAINING PROTEIN"/>
    <property type="match status" value="1"/>
</dbReference>
<dbReference type="GO" id="GO:0003677">
    <property type="term" value="F:DNA binding"/>
    <property type="evidence" value="ECO:0007669"/>
    <property type="project" value="InterPro"/>
</dbReference>
<dbReference type="InterPro" id="IPR007889">
    <property type="entry name" value="HTH_Psq"/>
</dbReference>